<keyword evidence="2" id="KW-1185">Reference proteome</keyword>
<name>A0A8J6EXM4_ELECQ</name>
<dbReference type="EMBL" id="WNTK01000011">
    <property type="protein sequence ID" value="KAG9476576.1"/>
    <property type="molecule type" value="Genomic_DNA"/>
</dbReference>
<dbReference type="AlphaFoldDB" id="A0A8J6EXM4"/>
<protein>
    <submittedName>
        <fullName evidence="1">Uncharacterized protein</fullName>
    </submittedName>
</protein>
<organism evidence="1 2">
    <name type="scientific">Eleutherodactylus coqui</name>
    <name type="common">Puerto Rican coqui</name>
    <dbReference type="NCBI Taxonomy" id="57060"/>
    <lineage>
        <taxon>Eukaryota</taxon>
        <taxon>Metazoa</taxon>
        <taxon>Chordata</taxon>
        <taxon>Craniata</taxon>
        <taxon>Vertebrata</taxon>
        <taxon>Euteleostomi</taxon>
        <taxon>Amphibia</taxon>
        <taxon>Batrachia</taxon>
        <taxon>Anura</taxon>
        <taxon>Neobatrachia</taxon>
        <taxon>Hyloidea</taxon>
        <taxon>Eleutherodactylidae</taxon>
        <taxon>Eleutherodactylinae</taxon>
        <taxon>Eleutherodactylus</taxon>
        <taxon>Eleutherodactylus</taxon>
    </lineage>
</organism>
<accession>A0A8J6EXM4</accession>
<proteinExistence type="predicted"/>
<evidence type="ECO:0000313" key="1">
    <source>
        <dbReference type="EMBL" id="KAG9476576.1"/>
    </source>
</evidence>
<sequence length="141" mass="15735">MLAQILSFLHISVAVIRRFAPIELIKTLFTSWCDRCSWPSGTQFVSHVAVSTIETSHPPDHCVLHGLSCQTLFCQFPPAVIYRVATKFSGSCQEGSKTIAIPPTSTTDNIRGVNLRATFVYMPQGVRRCHWEAHPLGHRNT</sequence>
<comment type="caution">
    <text evidence="1">The sequence shown here is derived from an EMBL/GenBank/DDBJ whole genome shotgun (WGS) entry which is preliminary data.</text>
</comment>
<evidence type="ECO:0000313" key="2">
    <source>
        <dbReference type="Proteomes" id="UP000770717"/>
    </source>
</evidence>
<dbReference type="Proteomes" id="UP000770717">
    <property type="component" value="Unassembled WGS sequence"/>
</dbReference>
<gene>
    <name evidence="1" type="ORF">GDO78_003230</name>
</gene>
<reference evidence="1" key="1">
    <citation type="thesis" date="2020" institute="ProQuest LLC" country="789 East Eisenhower Parkway, Ann Arbor, MI, USA">
        <title>Comparative Genomics and Chromosome Evolution.</title>
        <authorList>
            <person name="Mudd A.B."/>
        </authorList>
    </citation>
    <scope>NUCLEOTIDE SEQUENCE</scope>
    <source>
        <strain evidence="1">HN-11 Male</strain>
        <tissue evidence="1">Kidney and liver</tissue>
    </source>
</reference>